<dbReference type="InterPro" id="IPR008778">
    <property type="entry name" value="Pirin_C_dom"/>
</dbReference>
<dbReference type="Pfam" id="PF02678">
    <property type="entry name" value="Pirin"/>
    <property type="match status" value="1"/>
</dbReference>
<sequence length="350" mass="38874">MIQPLPDNPILECIELTWPWVGVDPFLLCAHHVEHYPAGDAHHAVPQSQRAGHPAGNDFANPDGYSLYAGADGMPGFPNHPHRGMETVSILRQGYIDHADSLGNSGRYGPGDVQWMTAGGGIQHAEMFPLLHQERPNPLELFQIWLNMPGRKKMVHPEYKMMWAEQIPHYTHGGADVQIIAGAYQPQEPGGAALIAPLPPTQDTWAADPRSDIAIWMITLEPGAILTLPAAQLPGSLRTLFVYEGSGLLVDGQDVGNNRRVRVVAQTTLPLANRSAHTVRLMLMQGVPLQEPVIRSTVYVTNTLEELHQAKRDFQRTQFGGWPWETRQPMHGPGFERFAWYAGKKETERP</sequence>
<reference evidence="6 7" key="1">
    <citation type="submission" date="2020-08" db="EMBL/GenBank/DDBJ databases">
        <title>Genome sequence of Diaphorobacter aerolatus KACC 16536T.</title>
        <authorList>
            <person name="Hyun D.-W."/>
            <person name="Bae J.-W."/>
        </authorList>
    </citation>
    <scope>NUCLEOTIDE SEQUENCE [LARGE SCALE GENOMIC DNA]</scope>
    <source>
        <strain evidence="6 7">KACC 16536</strain>
    </source>
</reference>
<accession>A0A7H0GLR1</accession>
<dbReference type="Pfam" id="PF05726">
    <property type="entry name" value="Pirin_C"/>
    <property type="match status" value="1"/>
</dbReference>
<organism evidence="6 7">
    <name type="scientific">Diaphorobacter aerolatus</name>
    <dbReference type="NCBI Taxonomy" id="1288495"/>
    <lineage>
        <taxon>Bacteria</taxon>
        <taxon>Pseudomonadati</taxon>
        <taxon>Pseudomonadota</taxon>
        <taxon>Betaproteobacteria</taxon>
        <taxon>Burkholderiales</taxon>
        <taxon>Comamonadaceae</taxon>
        <taxon>Diaphorobacter</taxon>
    </lineage>
</organism>
<dbReference type="Proteomes" id="UP000516028">
    <property type="component" value="Chromosome"/>
</dbReference>
<feature type="binding site" evidence="2">
    <location>
        <position position="124"/>
    </location>
    <ligand>
        <name>Fe cation</name>
        <dbReference type="ChEBI" id="CHEBI:24875"/>
    </ligand>
</feature>
<dbReference type="InterPro" id="IPR014710">
    <property type="entry name" value="RmlC-like_jellyroll"/>
</dbReference>
<dbReference type="RefSeq" id="WP_187724819.1">
    <property type="nucleotide sequence ID" value="NZ_CP060783.1"/>
</dbReference>
<feature type="domain" description="Pirin C-terminal" evidence="5">
    <location>
        <begin position="216"/>
        <end position="320"/>
    </location>
</feature>
<dbReference type="SUPFAM" id="SSF51182">
    <property type="entry name" value="RmlC-like cupins"/>
    <property type="match status" value="1"/>
</dbReference>
<evidence type="ECO:0000259" key="5">
    <source>
        <dbReference type="Pfam" id="PF05726"/>
    </source>
</evidence>
<name>A0A7H0GLR1_9BURK</name>
<dbReference type="PANTHER" id="PTHR13903:SF8">
    <property type="entry name" value="PIRIN"/>
    <property type="match status" value="1"/>
</dbReference>
<dbReference type="PIRSF" id="PIRSF006232">
    <property type="entry name" value="Pirin"/>
    <property type="match status" value="1"/>
</dbReference>
<dbReference type="GO" id="GO:0046872">
    <property type="term" value="F:metal ion binding"/>
    <property type="evidence" value="ECO:0007669"/>
    <property type="project" value="UniProtKB-KW"/>
</dbReference>
<dbReference type="InterPro" id="IPR012093">
    <property type="entry name" value="Pirin"/>
</dbReference>
<dbReference type="Gene3D" id="2.60.120.10">
    <property type="entry name" value="Jelly Rolls"/>
    <property type="match status" value="2"/>
</dbReference>
<feature type="binding site" evidence="2">
    <location>
        <position position="82"/>
    </location>
    <ligand>
        <name>Fe cation</name>
        <dbReference type="ChEBI" id="CHEBI:24875"/>
    </ligand>
</feature>
<evidence type="ECO:0000256" key="3">
    <source>
        <dbReference type="RuleBase" id="RU003457"/>
    </source>
</evidence>
<proteinExistence type="inferred from homology"/>
<keyword evidence="2" id="KW-0479">Metal-binding</keyword>
<feature type="binding site" evidence="2">
    <location>
        <position position="80"/>
    </location>
    <ligand>
        <name>Fe cation</name>
        <dbReference type="ChEBI" id="CHEBI:24875"/>
    </ligand>
</feature>
<dbReference type="InterPro" id="IPR003829">
    <property type="entry name" value="Pirin_N_dom"/>
</dbReference>
<dbReference type="PANTHER" id="PTHR13903">
    <property type="entry name" value="PIRIN-RELATED"/>
    <property type="match status" value="1"/>
</dbReference>
<dbReference type="EMBL" id="CP060783">
    <property type="protein sequence ID" value="QNP49227.1"/>
    <property type="molecule type" value="Genomic_DNA"/>
</dbReference>
<feature type="domain" description="Pirin N-terminal" evidence="4">
    <location>
        <begin position="70"/>
        <end position="146"/>
    </location>
</feature>
<evidence type="ECO:0000259" key="4">
    <source>
        <dbReference type="Pfam" id="PF02678"/>
    </source>
</evidence>
<dbReference type="KEGG" id="daer:H9K75_03755"/>
<evidence type="ECO:0000313" key="7">
    <source>
        <dbReference type="Proteomes" id="UP000516028"/>
    </source>
</evidence>
<protein>
    <submittedName>
        <fullName evidence="6">Pirin family protein</fullName>
    </submittedName>
</protein>
<feature type="binding site" evidence="2">
    <location>
        <position position="126"/>
    </location>
    <ligand>
        <name>Fe cation</name>
        <dbReference type="ChEBI" id="CHEBI:24875"/>
    </ligand>
</feature>
<evidence type="ECO:0000256" key="2">
    <source>
        <dbReference type="PIRSR" id="PIRSR006232-1"/>
    </source>
</evidence>
<dbReference type="AlphaFoldDB" id="A0A7H0GLR1"/>
<gene>
    <name evidence="6" type="ORF">H9K75_03755</name>
</gene>
<evidence type="ECO:0000256" key="1">
    <source>
        <dbReference type="ARBA" id="ARBA00008416"/>
    </source>
</evidence>
<dbReference type="CDD" id="cd02909">
    <property type="entry name" value="cupin_pirin_N"/>
    <property type="match status" value="1"/>
</dbReference>
<evidence type="ECO:0000313" key="6">
    <source>
        <dbReference type="EMBL" id="QNP49227.1"/>
    </source>
</evidence>
<comment type="similarity">
    <text evidence="1 3">Belongs to the pirin family.</text>
</comment>
<keyword evidence="7" id="KW-1185">Reference proteome</keyword>
<keyword evidence="2" id="KW-0408">Iron</keyword>
<comment type="cofactor">
    <cofactor evidence="2">
        <name>Fe cation</name>
        <dbReference type="ChEBI" id="CHEBI:24875"/>
    </cofactor>
    <text evidence="2">Binds 1 Fe cation per subunit.</text>
</comment>
<dbReference type="InterPro" id="IPR011051">
    <property type="entry name" value="RmlC_Cupin_sf"/>
</dbReference>